<keyword evidence="4" id="KW-0496">Mitochondrion</keyword>
<proteinExistence type="inferred from homology"/>
<keyword evidence="3" id="KW-0689">Ribosomal protein</keyword>
<reference evidence="8" key="1">
    <citation type="submission" date="2020-04" db="EMBL/GenBank/DDBJ databases">
        <authorList>
            <person name="Alioto T."/>
            <person name="Alioto T."/>
            <person name="Gomez Garrido J."/>
        </authorList>
    </citation>
    <scope>NUCLEOTIDE SEQUENCE</scope>
    <source>
        <strain evidence="8">A484AB</strain>
    </source>
</reference>
<dbReference type="PANTHER" id="PTHR47037:SF1">
    <property type="entry name" value="LARGE RIBOSOMAL SUBUNIT PROTEIN BL33M"/>
    <property type="match status" value="1"/>
</dbReference>
<dbReference type="Pfam" id="PF00471">
    <property type="entry name" value="Ribosomal_L33"/>
    <property type="match status" value="1"/>
</dbReference>
<dbReference type="Gene3D" id="2.20.28.120">
    <property type="entry name" value="Ribosomal protein L33"/>
    <property type="match status" value="1"/>
</dbReference>
<evidence type="ECO:0000256" key="2">
    <source>
        <dbReference type="ARBA" id="ARBA00007596"/>
    </source>
</evidence>
<evidence type="ECO:0000256" key="6">
    <source>
        <dbReference type="ARBA" id="ARBA00035275"/>
    </source>
</evidence>
<evidence type="ECO:0000256" key="4">
    <source>
        <dbReference type="ARBA" id="ARBA00023128"/>
    </source>
</evidence>
<dbReference type="GO" id="GO:1990904">
    <property type="term" value="C:ribonucleoprotein complex"/>
    <property type="evidence" value="ECO:0007669"/>
    <property type="project" value="UniProtKB-KW"/>
</dbReference>
<gene>
    <name evidence="8" type="ORF">PACLA_8A044964</name>
</gene>
<dbReference type="AlphaFoldDB" id="A0A6S7GAK2"/>
<dbReference type="PANTHER" id="PTHR47037">
    <property type="entry name" value="39S RIBOSOMAL PROTEIN L33, MITOCHONDRIAL"/>
    <property type="match status" value="1"/>
</dbReference>
<sequence>MYKGKMAKGKGKSMLVRLVSAAGTGYFYTMRRNRARPDKLVLMKHDPIVNKHVLFVETKVKKGASSR</sequence>
<dbReference type="InterPro" id="IPR038584">
    <property type="entry name" value="Ribosomal_bL33_sf"/>
</dbReference>
<evidence type="ECO:0000256" key="3">
    <source>
        <dbReference type="ARBA" id="ARBA00022980"/>
    </source>
</evidence>
<evidence type="ECO:0000256" key="1">
    <source>
        <dbReference type="ARBA" id="ARBA00004173"/>
    </source>
</evidence>
<dbReference type="GO" id="GO:0005739">
    <property type="term" value="C:mitochondrion"/>
    <property type="evidence" value="ECO:0007669"/>
    <property type="project" value="UniProtKB-SubCell"/>
</dbReference>
<evidence type="ECO:0000313" key="8">
    <source>
        <dbReference type="EMBL" id="CAB3988795.1"/>
    </source>
</evidence>
<evidence type="ECO:0000256" key="5">
    <source>
        <dbReference type="ARBA" id="ARBA00023274"/>
    </source>
</evidence>
<keyword evidence="9" id="KW-1185">Reference proteome</keyword>
<dbReference type="InterPro" id="IPR001705">
    <property type="entry name" value="Ribosomal_bL33"/>
</dbReference>
<evidence type="ECO:0000313" key="9">
    <source>
        <dbReference type="Proteomes" id="UP001152795"/>
    </source>
</evidence>
<name>A0A6S7GAK2_PARCT</name>
<dbReference type="EMBL" id="CACRXK020001382">
    <property type="protein sequence ID" value="CAB3988795.1"/>
    <property type="molecule type" value="Genomic_DNA"/>
</dbReference>
<dbReference type="InterPro" id="IPR011332">
    <property type="entry name" value="Ribosomal_zn-bd"/>
</dbReference>
<comment type="similarity">
    <text evidence="2">Belongs to the bacterial ribosomal protein bL33 family.</text>
</comment>
<dbReference type="OrthoDB" id="275534at2759"/>
<evidence type="ECO:0000256" key="7">
    <source>
        <dbReference type="ARBA" id="ARBA00035436"/>
    </source>
</evidence>
<dbReference type="InterPro" id="IPR052008">
    <property type="entry name" value="Mitoribosomal_protein_bL33"/>
</dbReference>
<dbReference type="GO" id="GO:0006412">
    <property type="term" value="P:translation"/>
    <property type="evidence" value="ECO:0007669"/>
    <property type="project" value="InterPro"/>
</dbReference>
<comment type="subcellular location">
    <subcellularLocation>
        <location evidence="1">Mitochondrion</location>
    </subcellularLocation>
</comment>
<accession>A0A6S7GAK2</accession>
<organism evidence="8 9">
    <name type="scientific">Paramuricea clavata</name>
    <name type="common">Red gorgonian</name>
    <name type="synonym">Violescent sea-whip</name>
    <dbReference type="NCBI Taxonomy" id="317549"/>
    <lineage>
        <taxon>Eukaryota</taxon>
        <taxon>Metazoa</taxon>
        <taxon>Cnidaria</taxon>
        <taxon>Anthozoa</taxon>
        <taxon>Octocorallia</taxon>
        <taxon>Malacalcyonacea</taxon>
        <taxon>Plexauridae</taxon>
        <taxon>Paramuricea</taxon>
    </lineage>
</organism>
<keyword evidence="5" id="KW-0687">Ribonucleoprotein</keyword>
<dbReference type="GO" id="GO:0005840">
    <property type="term" value="C:ribosome"/>
    <property type="evidence" value="ECO:0007669"/>
    <property type="project" value="UniProtKB-KW"/>
</dbReference>
<protein>
    <recommendedName>
        <fullName evidence="6">Large ribosomal subunit protein bL33m</fullName>
    </recommendedName>
    <alternativeName>
        <fullName evidence="7">39S ribosomal protein L33, mitochondrial</fullName>
    </alternativeName>
</protein>
<dbReference type="NCBIfam" id="NF001860">
    <property type="entry name" value="PRK00595.1"/>
    <property type="match status" value="1"/>
</dbReference>
<dbReference type="NCBIfam" id="TIGR01023">
    <property type="entry name" value="rpmG_bact"/>
    <property type="match status" value="1"/>
</dbReference>
<dbReference type="Proteomes" id="UP001152795">
    <property type="component" value="Unassembled WGS sequence"/>
</dbReference>
<dbReference type="GO" id="GO:0003735">
    <property type="term" value="F:structural constituent of ribosome"/>
    <property type="evidence" value="ECO:0007669"/>
    <property type="project" value="InterPro"/>
</dbReference>
<comment type="caution">
    <text evidence="8">The sequence shown here is derived from an EMBL/GenBank/DDBJ whole genome shotgun (WGS) entry which is preliminary data.</text>
</comment>
<dbReference type="SUPFAM" id="SSF57829">
    <property type="entry name" value="Zn-binding ribosomal proteins"/>
    <property type="match status" value="1"/>
</dbReference>